<dbReference type="PANTHER" id="PTHR33755">
    <property type="entry name" value="TOXIN PARE1-RELATED"/>
    <property type="match status" value="1"/>
</dbReference>
<dbReference type="InterPro" id="IPR051803">
    <property type="entry name" value="TA_system_RelE-like_toxin"/>
</dbReference>
<dbReference type="Pfam" id="PF05016">
    <property type="entry name" value="ParE_toxin"/>
    <property type="match status" value="1"/>
</dbReference>
<dbReference type="InterPro" id="IPR007712">
    <property type="entry name" value="RelE/ParE_toxin"/>
</dbReference>
<organism evidence="3 4">
    <name type="scientific">Brevundimonas vesicularis</name>
    <name type="common">Pseudomonas vesicularis</name>
    <dbReference type="NCBI Taxonomy" id="41276"/>
    <lineage>
        <taxon>Bacteria</taxon>
        <taxon>Pseudomonadati</taxon>
        <taxon>Pseudomonadota</taxon>
        <taxon>Alphaproteobacteria</taxon>
        <taxon>Caulobacterales</taxon>
        <taxon>Caulobacteraceae</taxon>
        <taxon>Brevundimonas</taxon>
    </lineage>
</organism>
<evidence type="ECO:0000313" key="3">
    <source>
        <dbReference type="EMBL" id="SPU53199.1"/>
    </source>
</evidence>
<proteinExistence type="inferred from homology"/>
<name>A0A2X1BAZ0_BREVE</name>
<evidence type="ECO:0000256" key="1">
    <source>
        <dbReference type="ARBA" id="ARBA00006226"/>
    </source>
</evidence>
<sequence length="104" mass="11770">MRHVEWSQVALAQYHSAIDYLAERNADAAQDVADRIRDTINALARRPIGRPGERSGTYEKAVLRTSYIIIYSLVGGANDSLRVLRVYHAAQNWTDWSPTPDEEV</sequence>
<keyword evidence="2" id="KW-1277">Toxin-antitoxin system</keyword>
<dbReference type="InterPro" id="IPR035093">
    <property type="entry name" value="RelE/ParE_toxin_dom_sf"/>
</dbReference>
<dbReference type="PANTHER" id="PTHR33755:SF7">
    <property type="entry name" value="TOXIN MODULE OF TOXIN-ANTITOXIN SYSTEM RELE_STBE FAMILY"/>
    <property type="match status" value="1"/>
</dbReference>
<reference evidence="3 4" key="1">
    <citation type="submission" date="2018-06" db="EMBL/GenBank/DDBJ databases">
        <authorList>
            <consortium name="Pathogen Informatics"/>
            <person name="Doyle S."/>
        </authorList>
    </citation>
    <scope>NUCLEOTIDE SEQUENCE [LARGE SCALE GENOMIC DNA]</scope>
    <source>
        <strain evidence="3 4">NCTC11166</strain>
    </source>
</reference>
<dbReference type="RefSeq" id="WP_112862228.1">
    <property type="nucleotide sequence ID" value="NZ_UAQP01000005.1"/>
</dbReference>
<comment type="similarity">
    <text evidence="1">Belongs to the RelE toxin family.</text>
</comment>
<accession>A0A2X1BAZ0</accession>
<gene>
    <name evidence="3" type="ORF">NCTC11166_01360</name>
</gene>
<dbReference type="Proteomes" id="UP000251186">
    <property type="component" value="Unassembled WGS sequence"/>
</dbReference>
<dbReference type="EMBL" id="UAQP01000005">
    <property type="protein sequence ID" value="SPU53199.1"/>
    <property type="molecule type" value="Genomic_DNA"/>
</dbReference>
<protein>
    <submittedName>
        <fullName evidence="3">Plasmid stabilisation system protein</fullName>
    </submittedName>
</protein>
<evidence type="ECO:0000313" key="4">
    <source>
        <dbReference type="Proteomes" id="UP000251186"/>
    </source>
</evidence>
<dbReference type="Gene3D" id="3.30.2310.20">
    <property type="entry name" value="RelE-like"/>
    <property type="match status" value="1"/>
</dbReference>
<evidence type="ECO:0000256" key="2">
    <source>
        <dbReference type="ARBA" id="ARBA00022649"/>
    </source>
</evidence>
<dbReference type="AlphaFoldDB" id="A0A2X1BAZ0"/>